<feature type="transmembrane region" description="Helical" evidence="6">
    <location>
        <begin position="54"/>
        <end position="74"/>
    </location>
</feature>
<keyword evidence="4 6" id="KW-0472">Membrane</keyword>
<dbReference type="KEGG" id="dfa:DFA_07203"/>
<dbReference type="PANTHER" id="PTHR11040">
    <property type="entry name" value="ZINC/IRON TRANSPORTER"/>
    <property type="match status" value="1"/>
</dbReference>
<reference evidence="8" key="1">
    <citation type="journal article" date="2011" name="Genome Res.">
        <title>Phylogeny-wide analysis of social amoeba genomes highlights ancient origins for complex intercellular communication.</title>
        <authorList>
            <person name="Heidel A.J."/>
            <person name="Lawal H.M."/>
            <person name="Felder M."/>
            <person name="Schilde C."/>
            <person name="Helps N.R."/>
            <person name="Tunggal B."/>
            <person name="Rivero F."/>
            <person name="John U."/>
            <person name="Schleicher M."/>
            <person name="Eichinger L."/>
            <person name="Platzer M."/>
            <person name="Noegel A.A."/>
            <person name="Schaap P."/>
            <person name="Gloeckner G."/>
        </authorList>
    </citation>
    <scope>NUCLEOTIDE SEQUENCE [LARGE SCALE GENOMIC DNA]</scope>
    <source>
        <strain evidence="8">SH3</strain>
    </source>
</reference>
<dbReference type="InterPro" id="IPR003689">
    <property type="entry name" value="ZIP"/>
</dbReference>
<feature type="transmembrane region" description="Helical" evidence="6">
    <location>
        <begin position="233"/>
        <end position="258"/>
    </location>
</feature>
<evidence type="ECO:0000256" key="5">
    <source>
        <dbReference type="SAM" id="MobiDB-lite"/>
    </source>
</evidence>
<dbReference type="AlphaFoldDB" id="F4PVS2"/>
<evidence type="ECO:0000313" key="8">
    <source>
        <dbReference type="Proteomes" id="UP000007797"/>
    </source>
</evidence>
<accession>F4PVS2</accession>
<feature type="transmembrane region" description="Helical" evidence="6">
    <location>
        <begin position="270"/>
        <end position="291"/>
    </location>
</feature>
<evidence type="ECO:0000256" key="1">
    <source>
        <dbReference type="ARBA" id="ARBA00004141"/>
    </source>
</evidence>
<dbReference type="OrthoDB" id="448280at2759"/>
<dbReference type="Pfam" id="PF02535">
    <property type="entry name" value="Zip"/>
    <property type="match status" value="1"/>
</dbReference>
<evidence type="ECO:0000256" key="4">
    <source>
        <dbReference type="ARBA" id="ARBA00023136"/>
    </source>
</evidence>
<evidence type="ECO:0000313" key="7">
    <source>
        <dbReference type="EMBL" id="EGG20086.1"/>
    </source>
</evidence>
<dbReference type="PANTHER" id="PTHR11040:SF44">
    <property type="entry name" value="PROTEIN ZNTC-RELATED"/>
    <property type="match status" value="1"/>
</dbReference>
<feature type="transmembrane region" description="Helical" evidence="6">
    <location>
        <begin position="26"/>
        <end position="47"/>
    </location>
</feature>
<dbReference type="OMA" id="CSCENEV"/>
<gene>
    <name evidence="7" type="ORF">DFA_07203</name>
</gene>
<name>F4PVS2_CACFS</name>
<evidence type="ECO:0000256" key="6">
    <source>
        <dbReference type="SAM" id="Phobius"/>
    </source>
</evidence>
<keyword evidence="3 6" id="KW-1133">Transmembrane helix</keyword>
<keyword evidence="2 6" id="KW-0812">Transmembrane</keyword>
<keyword evidence="8" id="KW-1185">Reference proteome</keyword>
<dbReference type="EMBL" id="GL883013">
    <property type="protein sequence ID" value="EGG20086.1"/>
    <property type="molecule type" value="Genomic_DNA"/>
</dbReference>
<sequence length="351" mass="37596">MSHNHDHDHDHGSGEDHKSELLNAKVGLIVGIFFLTLGSSYIPFIMGRAKVKNLLTILAVFTCFAGGVILAGGFSHIPHHAEEAFAEYFADIDPEGQNEYLHFPFSMTIAIFTLLVLIAIDKLFIEGGFQGEKGHNHMNLSSHADTQHKHTSNHTPDVEMAEVETPGNPDGGDADHGHSHGHGHSGKHDELHDDGNGKTHQANVGQAWLFLVALSIHSILDGLGLGAETSKDGFYGLLVAVLAHKLLDGFALGVPMYFAKFSVLQTAMALVFCAAMTPLGIGIGMAVTSVYEGAGGHLAEGIILSVTCGSFIYISLIELIPSGLCQPGWLRLKLAMVFLGWALLAIIALWV</sequence>
<feature type="transmembrane region" description="Helical" evidence="6">
    <location>
        <begin position="332"/>
        <end position="350"/>
    </location>
</feature>
<dbReference type="Proteomes" id="UP000007797">
    <property type="component" value="Unassembled WGS sequence"/>
</dbReference>
<proteinExistence type="predicted"/>
<feature type="region of interest" description="Disordered" evidence="5">
    <location>
        <begin position="136"/>
        <end position="155"/>
    </location>
</feature>
<organism evidence="7 8">
    <name type="scientific">Cavenderia fasciculata</name>
    <name type="common">Slime mold</name>
    <name type="synonym">Dictyostelium fasciculatum</name>
    <dbReference type="NCBI Taxonomy" id="261658"/>
    <lineage>
        <taxon>Eukaryota</taxon>
        <taxon>Amoebozoa</taxon>
        <taxon>Evosea</taxon>
        <taxon>Eumycetozoa</taxon>
        <taxon>Dictyostelia</taxon>
        <taxon>Acytosteliales</taxon>
        <taxon>Cavenderiaceae</taxon>
        <taxon>Cavenderia</taxon>
    </lineage>
</organism>
<feature type="transmembrane region" description="Helical" evidence="6">
    <location>
        <begin position="297"/>
        <end position="320"/>
    </location>
</feature>
<evidence type="ECO:0000256" key="2">
    <source>
        <dbReference type="ARBA" id="ARBA00022692"/>
    </source>
</evidence>
<dbReference type="STRING" id="1054147.F4PVS2"/>
<comment type="subcellular location">
    <subcellularLocation>
        <location evidence="1">Membrane</location>
        <topology evidence="1">Multi-pass membrane protein</topology>
    </subcellularLocation>
</comment>
<dbReference type="GO" id="GO:0005385">
    <property type="term" value="F:zinc ion transmembrane transporter activity"/>
    <property type="evidence" value="ECO:0007669"/>
    <property type="project" value="TreeGrafter"/>
</dbReference>
<dbReference type="GO" id="GO:0005886">
    <property type="term" value="C:plasma membrane"/>
    <property type="evidence" value="ECO:0007669"/>
    <property type="project" value="TreeGrafter"/>
</dbReference>
<feature type="region of interest" description="Disordered" evidence="5">
    <location>
        <begin position="160"/>
        <end position="199"/>
    </location>
</feature>
<feature type="compositionally biased region" description="Basic and acidic residues" evidence="5">
    <location>
        <begin position="186"/>
        <end position="197"/>
    </location>
</feature>
<feature type="transmembrane region" description="Helical" evidence="6">
    <location>
        <begin position="207"/>
        <end position="227"/>
    </location>
</feature>
<feature type="transmembrane region" description="Helical" evidence="6">
    <location>
        <begin position="100"/>
        <end position="120"/>
    </location>
</feature>
<dbReference type="RefSeq" id="XP_004367069.1">
    <property type="nucleotide sequence ID" value="XM_004367012.1"/>
</dbReference>
<evidence type="ECO:0000256" key="3">
    <source>
        <dbReference type="ARBA" id="ARBA00022989"/>
    </source>
</evidence>
<protein>
    <submittedName>
        <fullName evidence="7">Zinc/iron permease</fullName>
    </submittedName>
</protein>
<dbReference type="GeneID" id="14872486"/>